<evidence type="ECO:0008006" key="4">
    <source>
        <dbReference type="Google" id="ProtNLM"/>
    </source>
</evidence>
<dbReference type="OrthoDB" id="3174166at2"/>
<keyword evidence="1" id="KW-1133">Transmembrane helix</keyword>
<evidence type="ECO:0000313" key="3">
    <source>
        <dbReference type="Proteomes" id="UP000515909"/>
    </source>
</evidence>
<accession>A0A7G8TGB4</accession>
<dbReference type="AlphaFoldDB" id="A0A7G8TGB4"/>
<dbReference type="EMBL" id="CP060286">
    <property type="protein sequence ID" value="QNK42655.1"/>
    <property type="molecule type" value="Genomic_DNA"/>
</dbReference>
<dbReference type="Proteomes" id="UP000515909">
    <property type="component" value="Chromosome"/>
</dbReference>
<keyword evidence="1" id="KW-0812">Transmembrane</keyword>
<reference evidence="2 3" key="1">
    <citation type="submission" date="2020-08" db="EMBL/GenBank/DDBJ databases">
        <title>The isolate Caproiciproducens sp. 7D4C2 produces n-caproate at mildly acidic conditions from hexoses: genome and rBOX comparison with related strains and chain-elongating bacteria.</title>
        <authorList>
            <person name="Esquivel-Elizondo S."/>
            <person name="Bagci C."/>
            <person name="Temovska M."/>
            <person name="Jeon B.S."/>
            <person name="Bessarab I."/>
            <person name="Williams R.B.H."/>
            <person name="Huson D.H."/>
            <person name="Angenent L.T."/>
        </authorList>
    </citation>
    <scope>NUCLEOTIDE SEQUENCE [LARGE SCALE GENOMIC DNA]</scope>
    <source>
        <strain evidence="2 3">7D4C2</strain>
    </source>
</reference>
<name>A0A7G8TGB4_9FIRM</name>
<protein>
    <recommendedName>
        <fullName evidence="4">Zn-finger containing protein</fullName>
    </recommendedName>
</protein>
<feature type="transmembrane region" description="Helical" evidence="1">
    <location>
        <begin position="9"/>
        <end position="26"/>
    </location>
</feature>
<sequence length="134" mass="15879">MAGRYGSDQLSIGLMAAYLLLIFIANLLRLPLLSYLALALLVWGLYRIFSRNISKRHQENAVFLRFWNRILQWFRTSSSRFESWRSKTLYRMNDKKTHRYYRCPKCNNTLRVPKGKGKIVITCPVCHTEFVKKT</sequence>
<proteinExistence type="predicted"/>
<gene>
    <name evidence="2" type="ORF">HCR03_15520</name>
</gene>
<dbReference type="KEGG" id="cfem:HCR03_15520"/>
<evidence type="ECO:0000313" key="2">
    <source>
        <dbReference type="EMBL" id="QNK42655.1"/>
    </source>
</evidence>
<organism evidence="2 3">
    <name type="scientific">Caproicibacter fermentans</name>
    <dbReference type="NCBI Taxonomy" id="2576756"/>
    <lineage>
        <taxon>Bacteria</taxon>
        <taxon>Bacillati</taxon>
        <taxon>Bacillota</taxon>
        <taxon>Clostridia</taxon>
        <taxon>Eubacteriales</taxon>
        <taxon>Acutalibacteraceae</taxon>
        <taxon>Caproicibacter</taxon>
    </lineage>
</organism>
<keyword evidence="1" id="KW-0472">Membrane</keyword>
<evidence type="ECO:0000256" key="1">
    <source>
        <dbReference type="SAM" id="Phobius"/>
    </source>
</evidence>